<reference evidence="13" key="1">
    <citation type="submission" date="2021-01" db="EMBL/GenBank/DDBJ databases">
        <title>Adiantum capillus-veneris genome.</title>
        <authorList>
            <person name="Fang Y."/>
            <person name="Liao Q."/>
        </authorList>
    </citation>
    <scope>NUCLEOTIDE SEQUENCE</scope>
    <source>
        <strain evidence="13">H3</strain>
        <tissue evidence="13">Leaf</tissue>
    </source>
</reference>
<evidence type="ECO:0000256" key="8">
    <source>
        <dbReference type="PROSITE-ProRule" id="PRU00283"/>
    </source>
</evidence>
<dbReference type="CDD" id="cd01374">
    <property type="entry name" value="KISc_CENP_E"/>
    <property type="match status" value="1"/>
</dbReference>
<dbReference type="Proteomes" id="UP000886520">
    <property type="component" value="Chromosome 17"/>
</dbReference>
<organism evidence="13 14">
    <name type="scientific">Adiantum capillus-veneris</name>
    <name type="common">Maidenhair fern</name>
    <dbReference type="NCBI Taxonomy" id="13818"/>
    <lineage>
        <taxon>Eukaryota</taxon>
        <taxon>Viridiplantae</taxon>
        <taxon>Streptophyta</taxon>
        <taxon>Embryophyta</taxon>
        <taxon>Tracheophyta</taxon>
        <taxon>Polypodiopsida</taxon>
        <taxon>Polypodiidae</taxon>
        <taxon>Polypodiales</taxon>
        <taxon>Pteridineae</taxon>
        <taxon>Pteridaceae</taxon>
        <taxon>Vittarioideae</taxon>
        <taxon>Adiantum</taxon>
    </lineage>
</organism>
<dbReference type="InterPro" id="IPR036961">
    <property type="entry name" value="Kinesin_motor_dom_sf"/>
</dbReference>
<keyword evidence="2" id="KW-0150">Chloroplast</keyword>
<gene>
    <name evidence="13" type="ORF">GOP47_0018194</name>
</gene>
<keyword evidence="3 9" id="KW-0493">Microtubule</keyword>
<feature type="domain" description="Kinesin motor" evidence="12">
    <location>
        <begin position="26"/>
        <end position="358"/>
    </location>
</feature>
<name>A0A9D4UHZ5_ADICA</name>
<evidence type="ECO:0000256" key="11">
    <source>
        <dbReference type="SAM" id="MobiDB-lite"/>
    </source>
</evidence>
<dbReference type="InterPro" id="IPR001752">
    <property type="entry name" value="Kinesin_motor_dom"/>
</dbReference>
<dbReference type="FunFam" id="3.40.850.10:FF:000016">
    <property type="entry name" value="Kinesin-like protein"/>
    <property type="match status" value="1"/>
</dbReference>
<evidence type="ECO:0000256" key="9">
    <source>
        <dbReference type="RuleBase" id="RU000394"/>
    </source>
</evidence>
<proteinExistence type="inferred from homology"/>
<comment type="caution">
    <text evidence="13">The sequence shown here is derived from an EMBL/GenBank/DDBJ whole genome shotgun (WGS) entry which is preliminary data.</text>
</comment>
<feature type="compositionally biased region" description="Low complexity" evidence="11">
    <location>
        <begin position="674"/>
        <end position="684"/>
    </location>
</feature>
<dbReference type="Pfam" id="PF00225">
    <property type="entry name" value="Kinesin"/>
    <property type="match status" value="1"/>
</dbReference>
<evidence type="ECO:0000256" key="5">
    <source>
        <dbReference type="ARBA" id="ARBA00022840"/>
    </source>
</evidence>
<dbReference type="GO" id="GO:0003777">
    <property type="term" value="F:microtubule motor activity"/>
    <property type="evidence" value="ECO:0007669"/>
    <property type="project" value="InterPro"/>
</dbReference>
<dbReference type="InterPro" id="IPR021881">
    <property type="entry name" value="NACK_C"/>
</dbReference>
<feature type="region of interest" description="Disordered" evidence="11">
    <location>
        <begin position="482"/>
        <end position="501"/>
    </location>
</feature>
<dbReference type="GO" id="GO:0005874">
    <property type="term" value="C:microtubule"/>
    <property type="evidence" value="ECO:0007669"/>
    <property type="project" value="UniProtKB-KW"/>
</dbReference>
<dbReference type="PROSITE" id="PS50067">
    <property type="entry name" value="KINESIN_MOTOR_2"/>
    <property type="match status" value="1"/>
</dbReference>
<comment type="similarity">
    <text evidence="1">Belongs to the TRAFAC class myosin-kinesin ATPase superfamily. Kinesin family. KIN-7 subfamily.</text>
</comment>
<keyword evidence="4 8" id="KW-0547">Nucleotide-binding</keyword>
<keyword evidence="7 8" id="KW-0505">Motor protein</keyword>
<feature type="region of interest" description="Disordered" evidence="11">
    <location>
        <begin position="1"/>
        <end position="21"/>
    </location>
</feature>
<dbReference type="AlphaFoldDB" id="A0A9D4UHZ5"/>
<dbReference type="Pfam" id="PF11995">
    <property type="entry name" value="DUF3490"/>
    <property type="match status" value="1"/>
</dbReference>
<evidence type="ECO:0000256" key="6">
    <source>
        <dbReference type="ARBA" id="ARBA00023054"/>
    </source>
</evidence>
<feature type="binding site" evidence="8">
    <location>
        <begin position="117"/>
        <end position="124"/>
    </location>
    <ligand>
        <name>ATP</name>
        <dbReference type="ChEBI" id="CHEBI:30616"/>
    </ligand>
</feature>
<evidence type="ECO:0000256" key="7">
    <source>
        <dbReference type="ARBA" id="ARBA00023175"/>
    </source>
</evidence>
<dbReference type="InterPro" id="IPR019821">
    <property type="entry name" value="Kinesin_motor_CS"/>
</dbReference>
<evidence type="ECO:0000259" key="12">
    <source>
        <dbReference type="PROSITE" id="PS50067"/>
    </source>
</evidence>
<feature type="coiled-coil region" evidence="10">
    <location>
        <begin position="511"/>
        <end position="578"/>
    </location>
</feature>
<evidence type="ECO:0000256" key="3">
    <source>
        <dbReference type="ARBA" id="ARBA00022701"/>
    </source>
</evidence>
<feature type="coiled-coil region" evidence="10">
    <location>
        <begin position="367"/>
        <end position="446"/>
    </location>
</feature>
<dbReference type="PANTHER" id="PTHR47968:SF23">
    <property type="entry name" value="KINESIN-LIKE PROTEIN KIN-7A"/>
    <property type="match status" value="1"/>
</dbReference>
<evidence type="ECO:0000256" key="10">
    <source>
        <dbReference type="SAM" id="Coils"/>
    </source>
</evidence>
<dbReference type="Gene3D" id="3.40.850.10">
    <property type="entry name" value="Kinesin motor domain"/>
    <property type="match status" value="1"/>
</dbReference>
<dbReference type="SMART" id="SM00129">
    <property type="entry name" value="KISc"/>
    <property type="match status" value="1"/>
</dbReference>
<dbReference type="EMBL" id="JABFUD020000017">
    <property type="protein sequence ID" value="KAI5067666.1"/>
    <property type="molecule type" value="Genomic_DNA"/>
</dbReference>
<dbReference type="PRINTS" id="PR00380">
    <property type="entry name" value="KINESINHEAVY"/>
</dbReference>
<dbReference type="SUPFAM" id="SSF52540">
    <property type="entry name" value="P-loop containing nucleoside triphosphate hydrolases"/>
    <property type="match status" value="1"/>
</dbReference>
<dbReference type="InterPro" id="IPR027417">
    <property type="entry name" value="P-loop_NTPase"/>
</dbReference>
<sequence>MLMNSPAMEREQSSPSPCLNSKTREKILVTVRVRPLSNRELQQQDVIAWDCIDDRTIVQRPPQPNLPERSPHHQPKSYTFDHVFGPESVTQQVYEEGARDVALSALSGINATIFAYGQTSSGKTFTMRGITENAISDIYFYMQKNCERDFVIKISALEIYNEVVRDLLNTDMTSGPLRLMDDPEKGTIIERLAEDIVRDIGHLRQVLSVIEAQRQVGETMLNETSSRSHQIIRLTVESFPRDIPNGGLVKSLVATLNLVDLAGSERASQTHSEGTRLKEGCHINRSLLTLTTIIRKLSGQGRAKTGHLPYRDSKLTRILQNSLGGNARTAIICTMSPAQTHLEQSRNTLFFATQAKEVTNTAQVNMVVSDKDMVKLLQKEVARLEAELRVPVNLTNESSPTLALLNEKEAVIQQLRAEVKELHYQRDLAQTELDQLRKRLAEEEAKKTDPECFMPSPLSPQTPDIATRGSANDMVLCVGSTDLNQSTPKQRSPSLARQSVVRQSSTASMMLIQEIRKLEQLQDELGEDANKALEALQKEVECLRLAQHDMNQDAASTISKLQEEVRALKVSGRKEEKQTCLIKESINCSLREEISRLHAMGTTNGCNADSTIATLEEKLISVQKSLDNMVLSSNSAVEPGTPINMNTPDRRIRQMAAGSPRSIRRTLELEFENNENNPPDNSENTCPPIQKPSRFKRHEGELGNVSSKENTATHRRNNSVDIKKMQNMFKTAAEENINSIRAYVMELKERVAKLQYQKQLLVCQVLELEANGDMIEEEDDRDMVRMDDEAVTPTPVPQSLEDYQLLFQKERMQIAQLWDVCQVSIIHRSQFYLLFKGDPADQVYMEVELRRLAWLQEHFDAATAVDYPDTDGETDGDSASLAASCRALKKEREQIAKRMGTSLTEEERQEVYQRWGVPLGAKQRKLQVAYRVWTNPHDQVHLQDSADLVARVMGFWNPKSEASKEMFELAFAPPSSKKPWLHVGWNTILNNLNALNI</sequence>
<dbReference type="GO" id="GO:0008017">
    <property type="term" value="F:microtubule binding"/>
    <property type="evidence" value="ECO:0007669"/>
    <property type="project" value="InterPro"/>
</dbReference>
<keyword evidence="14" id="KW-1185">Reference proteome</keyword>
<evidence type="ECO:0000313" key="14">
    <source>
        <dbReference type="Proteomes" id="UP000886520"/>
    </source>
</evidence>
<evidence type="ECO:0000256" key="4">
    <source>
        <dbReference type="ARBA" id="ARBA00022741"/>
    </source>
</evidence>
<feature type="region of interest" description="Disordered" evidence="11">
    <location>
        <begin position="672"/>
        <end position="697"/>
    </location>
</feature>
<dbReference type="GO" id="GO:0005524">
    <property type="term" value="F:ATP binding"/>
    <property type="evidence" value="ECO:0007669"/>
    <property type="project" value="UniProtKB-UniRule"/>
</dbReference>
<keyword evidence="6 10" id="KW-0175">Coiled coil</keyword>
<accession>A0A9D4UHZ5</accession>
<evidence type="ECO:0000313" key="13">
    <source>
        <dbReference type="EMBL" id="KAI5067666.1"/>
    </source>
</evidence>
<dbReference type="OrthoDB" id="3176171at2759"/>
<evidence type="ECO:0000256" key="1">
    <source>
        <dbReference type="ARBA" id="ARBA00007310"/>
    </source>
</evidence>
<dbReference type="GO" id="GO:0007018">
    <property type="term" value="P:microtubule-based movement"/>
    <property type="evidence" value="ECO:0007669"/>
    <property type="project" value="InterPro"/>
</dbReference>
<keyword evidence="5 8" id="KW-0067">ATP-binding</keyword>
<dbReference type="PROSITE" id="PS00411">
    <property type="entry name" value="KINESIN_MOTOR_1"/>
    <property type="match status" value="1"/>
</dbReference>
<dbReference type="InterPro" id="IPR027640">
    <property type="entry name" value="Kinesin-like_fam"/>
</dbReference>
<dbReference type="PANTHER" id="PTHR47968">
    <property type="entry name" value="CENTROMERE PROTEIN E"/>
    <property type="match status" value="1"/>
</dbReference>
<feature type="region of interest" description="Disordered" evidence="11">
    <location>
        <begin position="58"/>
        <end position="77"/>
    </location>
</feature>
<evidence type="ECO:0000256" key="2">
    <source>
        <dbReference type="ARBA" id="ARBA00022528"/>
    </source>
</evidence>
<keyword evidence="2" id="KW-0934">Plastid</keyword>
<protein>
    <recommendedName>
        <fullName evidence="9">Kinesin-like protein</fullName>
    </recommendedName>
</protein>